<accession>W0RP40</accession>
<geneLocation type="plasmid" evidence="2 4">
    <name>1</name>
</geneLocation>
<reference evidence="2" key="1">
    <citation type="submission" date="2013-12" db="EMBL/GenBank/DDBJ databases">
        <authorList>
            <person name="DeBruyn J.M."/>
            <person name="Radosevich M."/>
            <person name="Wommack K.Eric."/>
            <person name="Polson S."/>
            <person name="Hauser L.J."/>
            <person name="Fawaz M.N."/>
            <person name="Korlach J."/>
            <person name="Tsai Y.-C."/>
        </authorList>
    </citation>
    <scope>NUCLEOTIDE SEQUENCE</scope>
    <source>
        <strain evidence="2">KBS708</strain>
        <plasmid evidence="2">1</plasmid>
    </source>
</reference>
<sequence>MTLALDPTVGGAAANTFVARATFDSYVERRVGSTGVGGSVPTDDDVAITRALVAATDRLTQESWIGVPATLTQALPWPRVYRLGELLVAPLYPADAQQTFSVPRGVQEATCELACCLLEGSWAPAADAALVPNATVDMDGLRVALVNNPHALPPTVVRQLRGLRRPAAACQRVIRA</sequence>
<dbReference type="InterPro" id="IPR046787">
    <property type="entry name" value="DnaT_2"/>
</dbReference>
<dbReference type="EMBL" id="CP007129">
    <property type="protein sequence ID" value="AHG92198.1"/>
    <property type="molecule type" value="Genomic_DNA"/>
</dbReference>
<feature type="domain" description="Putative DnaT-like" evidence="1">
    <location>
        <begin position="1"/>
        <end position="136"/>
    </location>
</feature>
<proteinExistence type="predicted"/>
<keyword evidence="2" id="KW-0614">Plasmid</keyword>
<protein>
    <recommendedName>
        <fullName evidence="1">Putative DnaT-like domain-containing protein</fullName>
    </recommendedName>
</protein>
<evidence type="ECO:0000313" key="4">
    <source>
        <dbReference type="Proteomes" id="UP000019151"/>
    </source>
</evidence>
<dbReference type="Proteomes" id="UP000019151">
    <property type="component" value="Plasmid 1"/>
</dbReference>
<dbReference type="KEGG" id="gba:J421_4663"/>
<evidence type="ECO:0000313" key="3">
    <source>
        <dbReference type="EMBL" id="AHG92198.1"/>
    </source>
</evidence>
<evidence type="ECO:0000259" key="1">
    <source>
        <dbReference type="Pfam" id="PF20557"/>
    </source>
</evidence>
<dbReference type="AlphaFoldDB" id="W0RP40"/>
<dbReference type="KEGG" id="gba:J421_4595"/>
<reference evidence="2 4" key="2">
    <citation type="journal article" date="2014" name="Genome Announc.">
        <title>Genome Sequence and Methylome of Soil Bacterium Gemmatirosa kalamazoonensis KBS708T, a Member of the Rarely Cultivated Gemmatimonadetes Phylum.</title>
        <authorList>
            <person name="Debruyn J.M."/>
            <person name="Radosevich M."/>
            <person name="Wommack K.E."/>
            <person name="Polson S.W."/>
            <person name="Hauser L.J."/>
            <person name="Fawaz M.N."/>
            <person name="Korlach J."/>
            <person name="Tsai Y.C."/>
        </authorList>
    </citation>
    <scope>NUCLEOTIDE SEQUENCE [LARGE SCALE GENOMIC DNA]</scope>
    <source>
        <strain evidence="2 4">KBS708</strain>
        <plasmid evidence="2">1</plasmid>
        <plasmid evidence="4">Plasmid 1</plasmid>
    </source>
</reference>
<organism evidence="2 4">
    <name type="scientific">Gemmatirosa kalamazoonensis</name>
    <dbReference type="NCBI Taxonomy" id="861299"/>
    <lineage>
        <taxon>Bacteria</taxon>
        <taxon>Pseudomonadati</taxon>
        <taxon>Gemmatimonadota</taxon>
        <taxon>Gemmatimonadia</taxon>
        <taxon>Gemmatimonadales</taxon>
        <taxon>Gemmatimonadaceae</taxon>
        <taxon>Gemmatirosa</taxon>
    </lineage>
</organism>
<gene>
    <name evidence="2" type="ORF">J421_4595</name>
    <name evidence="3" type="ORF">J421_4663</name>
</gene>
<dbReference type="HOGENOM" id="CLU_1523036_0_0_0"/>
<dbReference type="Pfam" id="PF20557">
    <property type="entry name" value="DnaT_2"/>
    <property type="match status" value="1"/>
</dbReference>
<dbReference type="InParanoid" id="W0RP40"/>
<evidence type="ECO:0000313" key="2">
    <source>
        <dbReference type="EMBL" id="AHG92130.1"/>
    </source>
</evidence>
<name>W0RP40_9BACT</name>
<keyword evidence="4" id="KW-1185">Reference proteome</keyword>
<dbReference type="RefSeq" id="WP_025413552.1">
    <property type="nucleotide sequence ID" value="NZ_CP007129.1"/>
</dbReference>
<dbReference type="EMBL" id="CP007129">
    <property type="protein sequence ID" value="AHG92130.1"/>
    <property type="molecule type" value="Genomic_DNA"/>
</dbReference>
<dbReference type="OrthoDB" id="980409at2"/>